<dbReference type="InterPro" id="IPR039422">
    <property type="entry name" value="MarR/SlyA-like"/>
</dbReference>
<dbReference type="GO" id="GO:0003677">
    <property type="term" value="F:DNA binding"/>
    <property type="evidence" value="ECO:0007669"/>
    <property type="project" value="UniProtKB-KW"/>
</dbReference>
<keyword evidence="2" id="KW-0238">DNA-binding</keyword>
<dbReference type="SUPFAM" id="SSF46785">
    <property type="entry name" value="Winged helix' DNA-binding domain"/>
    <property type="match status" value="1"/>
</dbReference>
<evidence type="ECO:0000256" key="2">
    <source>
        <dbReference type="ARBA" id="ARBA00023125"/>
    </source>
</evidence>
<dbReference type="GO" id="GO:0003700">
    <property type="term" value="F:DNA-binding transcription factor activity"/>
    <property type="evidence" value="ECO:0007669"/>
    <property type="project" value="InterPro"/>
</dbReference>
<reference evidence="5 6" key="1">
    <citation type="submission" date="2019-05" db="EMBL/GenBank/DDBJ databases">
        <title>Genomes sequences of two Nocardia cyriacigeorgica environmental isolates, type strains Nocardia asteroides ATCC 19247 and Nocardia cyriacigeorgica DSM 44484.</title>
        <authorList>
            <person name="Vautrin F."/>
            <person name="Bergeron E."/>
            <person name="Dubost A."/>
            <person name="Abrouk D."/>
            <person name="Rodriguez Nava V."/>
            <person name="Pujic P."/>
        </authorList>
    </citation>
    <scope>NUCLEOTIDE SEQUENCE [LARGE SCALE GENOMIC DNA]</scope>
    <source>
        <strain evidence="5 6">EML 446</strain>
    </source>
</reference>
<dbReference type="PROSITE" id="PS50995">
    <property type="entry name" value="HTH_MARR_2"/>
    <property type="match status" value="1"/>
</dbReference>
<dbReference type="PROSITE" id="PS01117">
    <property type="entry name" value="HTH_MARR_1"/>
    <property type="match status" value="1"/>
</dbReference>
<sequence>MAVSRDTAQDLTRELYLMGRAIRVAIAHPEEGQLLPGGIGVLVVLEGAGLIRQVDLASHLCISPSALSRHVTDLVAEGYVTRQADPHDGRATLLQVTDAGHNLLRRIRVSRAKRMQEALADWDEDEAAQACAAIEKLRNALVARVQHTMTADRPVQLESQGVDV</sequence>
<dbReference type="AlphaFoldDB" id="A0A5R8NB01"/>
<evidence type="ECO:0000259" key="4">
    <source>
        <dbReference type="PROSITE" id="PS50995"/>
    </source>
</evidence>
<dbReference type="Proteomes" id="UP000306378">
    <property type="component" value="Unassembled WGS sequence"/>
</dbReference>
<accession>A0A5R8NB01</accession>
<evidence type="ECO:0000256" key="3">
    <source>
        <dbReference type="ARBA" id="ARBA00023163"/>
    </source>
</evidence>
<evidence type="ECO:0000256" key="1">
    <source>
        <dbReference type="ARBA" id="ARBA00023015"/>
    </source>
</evidence>
<dbReference type="GO" id="GO:0006950">
    <property type="term" value="P:response to stress"/>
    <property type="evidence" value="ECO:0007669"/>
    <property type="project" value="TreeGrafter"/>
</dbReference>
<evidence type="ECO:0000313" key="6">
    <source>
        <dbReference type="Proteomes" id="UP000306378"/>
    </source>
</evidence>
<dbReference type="Gene3D" id="1.10.10.10">
    <property type="entry name" value="Winged helix-like DNA-binding domain superfamily/Winged helix DNA-binding domain"/>
    <property type="match status" value="1"/>
</dbReference>
<dbReference type="PANTHER" id="PTHR33164:SF57">
    <property type="entry name" value="MARR-FAMILY TRANSCRIPTIONAL REGULATOR"/>
    <property type="match status" value="1"/>
</dbReference>
<keyword evidence="3" id="KW-0804">Transcription</keyword>
<dbReference type="SMART" id="SM00347">
    <property type="entry name" value="HTH_MARR"/>
    <property type="match status" value="1"/>
</dbReference>
<dbReference type="RefSeq" id="WP_138452678.1">
    <property type="nucleotide sequence ID" value="NZ_VBUT01000014.1"/>
</dbReference>
<dbReference type="PRINTS" id="PR00598">
    <property type="entry name" value="HTHMARR"/>
</dbReference>
<dbReference type="InterPro" id="IPR036390">
    <property type="entry name" value="WH_DNA-bd_sf"/>
</dbReference>
<proteinExistence type="predicted"/>
<dbReference type="InterPro" id="IPR000835">
    <property type="entry name" value="HTH_MarR-typ"/>
</dbReference>
<dbReference type="InterPro" id="IPR023187">
    <property type="entry name" value="Tscrpt_reg_MarR-type_CS"/>
</dbReference>
<name>A0A5R8NB01_9NOCA</name>
<comment type="caution">
    <text evidence="5">The sequence shown here is derived from an EMBL/GenBank/DDBJ whole genome shotgun (WGS) entry which is preliminary data.</text>
</comment>
<gene>
    <name evidence="5" type="ORF">FEK34_27820</name>
</gene>
<dbReference type="Pfam" id="PF12802">
    <property type="entry name" value="MarR_2"/>
    <property type="match status" value="1"/>
</dbReference>
<keyword evidence="1" id="KW-0805">Transcription regulation</keyword>
<dbReference type="EMBL" id="VBUT01000014">
    <property type="protein sequence ID" value="TLF72840.1"/>
    <property type="molecule type" value="Genomic_DNA"/>
</dbReference>
<dbReference type="PANTHER" id="PTHR33164">
    <property type="entry name" value="TRANSCRIPTIONAL REGULATOR, MARR FAMILY"/>
    <property type="match status" value="1"/>
</dbReference>
<protein>
    <submittedName>
        <fullName evidence="5">MarR family transcriptional regulator</fullName>
    </submittedName>
</protein>
<organism evidence="5 6">
    <name type="scientific">Nocardia cyriacigeorgica</name>
    <dbReference type="NCBI Taxonomy" id="135487"/>
    <lineage>
        <taxon>Bacteria</taxon>
        <taxon>Bacillati</taxon>
        <taxon>Actinomycetota</taxon>
        <taxon>Actinomycetes</taxon>
        <taxon>Mycobacteriales</taxon>
        <taxon>Nocardiaceae</taxon>
        <taxon>Nocardia</taxon>
    </lineage>
</organism>
<evidence type="ECO:0000313" key="5">
    <source>
        <dbReference type="EMBL" id="TLF72840.1"/>
    </source>
</evidence>
<dbReference type="InterPro" id="IPR036388">
    <property type="entry name" value="WH-like_DNA-bd_sf"/>
</dbReference>
<feature type="domain" description="HTH marR-type" evidence="4">
    <location>
        <begin position="8"/>
        <end position="139"/>
    </location>
</feature>